<protein>
    <submittedName>
        <fullName evidence="2">Uncharacterized protein</fullName>
    </submittedName>
</protein>
<keyword evidence="1" id="KW-1133">Transmembrane helix</keyword>
<keyword evidence="1" id="KW-0812">Transmembrane</keyword>
<dbReference type="Proteomes" id="UP000042527">
    <property type="component" value="Unassembled WGS sequence"/>
</dbReference>
<keyword evidence="3" id="KW-1185">Reference proteome</keyword>
<name>A0A0B7GZ51_TREPH</name>
<feature type="transmembrane region" description="Helical" evidence="1">
    <location>
        <begin position="35"/>
        <end position="51"/>
    </location>
</feature>
<dbReference type="AlphaFoldDB" id="A0A0B7GZ51"/>
<keyword evidence="1" id="KW-0472">Membrane</keyword>
<organism evidence="2 3">
    <name type="scientific">Treponema phagedenis</name>
    <dbReference type="NCBI Taxonomy" id="162"/>
    <lineage>
        <taxon>Bacteria</taxon>
        <taxon>Pseudomonadati</taxon>
        <taxon>Spirochaetota</taxon>
        <taxon>Spirochaetia</taxon>
        <taxon>Spirochaetales</taxon>
        <taxon>Treponemataceae</taxon>
        <taxon>Treponema</taxon>
    </lineage>
</organism>
<evidence type="ECO:0000256" key="1">
    <source>
        <dbReference type="SAM" id="Phobius"/>
    </source>
</evidence>
<dbReference type="EMBL" id="CDNC01000023">
    <property type="protein sequence ID" value="CEM62245.1"/>
    <property type="molecule type" value="Genomic_DNA"/>
</dbReference>
<accession>A0A0B7GZ51</accession>
<sequence length="54" mass="6405">MSNSFLIKFFIDLISDCNFTRGLAKFITRFGKKRVFLRVLGCFFVFFMTNFDGF</sequence>
<reference evidence="3" key="1">
    <citation type="submission" date="2015-01" db="EMBL/GenBank/DDBJ databases">
        <authorList>
            <person name="Manzoor Shahid"/>
            <person name="Zubair Saima"/>
        </authorList>
    </citation>
    <scope>NUCLEOTIDE SEQUENCE [LARGE SCALE GENOMIC DNA]</scope>
    <source>
        <strain evidence="3">V1</strain>
    </source>
</reference>
<evidence type="ECO:0000313" key="2">
    <source>
        <dbReference type="EMBL" id="CEM62245.1"/>
    </source>
</evidence>
<gene>
    <name evidence="2" type="ORF">TPHV1_30140</name>
</gene>
<evidence type="ECO:0000313" key="3">
    <source>
        <dbReference type="Proteomes" id="UP000042527"/>
    </source>
</evidence>
<proteinExistence type="predicted"/>